<feature type="transmembrane region" description="Helical" evidence="6">
    <location>
        <begin position="80"/>
        <end position="100"/>
    </location>
</feature>
<feature type="transmembrane region" description="Helical" evidence="6">
    <location>
        <begin position="168"/>
        <end position="189"/>
    </location>
</feature>
<feature type="transmembrane region" description="Helical" evidence="6">
    <location>
        <begin position="454"/>
        <end position="473"/>
    </location>
</feature>
<dbReference type="Pfam" id="PF07690">
    <property type="entry name" value="MFS_1"/>
    <property type="match status" value="1"/>
</dbReference>
<dbReference type="OrthoDB" id="4365673at2"/>
<evidence type="ECO:0000313" key="9">
    <source>
        <dbReference type="Proteomes" id="UP000431401"/>
    </source>
</evidence>
<keyword evidence="3 6" id="KW-1133">Transmembrane helix</keyword>
<dbReference type="PANTHER" id="PTHR42718:SF39">
    <property type="entry name" value="ACTINORHODIN TRANSPORTER-RELATED"/>
    <property type="match status" value="1"/>
</dbReference>
<comment type="subcellular location">
    <subcellularLocation>
        <location evidence="1">Cell membrane</location>
        <topology evidence="1">Multi-pass membrane protein</topology>
    </subcellularLocation>
</comment>
<organism evidence="8 9">
    <name type="scientific">Nocardia aurantia</name>
    <dbReference type="NCBI Taxonomy" id="2585199"/>
    <lineage>
        <taxon>Bacteria</taxon>
        <taxon>Bacillati</taxon>
        <taxon>Actinomycetota</taxon>
        <taxon>Actinomycetes</taxon>
        <taxon>Mycobacteriales</taxon>
        <taxon>Nocardiaceae</taxon>
        <taxon>Nocardia</taxon>
    </lineage>
</organism>
<dbReference type="Gene3D" id="1.20.1720.10">
    <property type="entry name" value="Multidrug resistance protein D"/>
    <property type="match status" value="1"/>
</dbReference>
<feature type="transmembrane region" description="Helical" evidence="6">
    <location>
        <begin position="112"/>
        <end position="132"/>
    </location>
</feature>
<dbReference type="GO" id="GO:0022857">
    <property type="term" value="F:transmembrane transporter activity"/>
    <property type="evidence" value="ECO:0007669"/>
    <property type="project" value="InterPro"/>
</dbReference>
<feature type="compositionally biased region" description="Basic and acidic residues" evidence="5">
    <location>
        <begin position="289"/>
        <end position="299"/>
    </location>
</feature>
<evidence type="ECO:0000313" key="8">
    <source>
        <dbReference type="EMBL" id="MQY29814.1"/>
    </source>
</evidence>
<dbReference type="InterPro" id="IPR036259">
    <property type="entry name" value="MFS_trans_sf"/>
</dbReference>
<dbReference type="InterPro" id="IPR020846">
    <property type="entry name" value="MFS_dom"/>
</dbReference>
<dbReference type="SUPFAM" id="SSF103473">
    <property type="entry name" value="MFS general substrate transporter"/>
    <property type="match status" value="2"/>
</dbReference>
<feature type="region of interest" description="Disordered" evidence="5">
    <location>
        <begin position="202"/>
        <end position="240"/>
    </location>
</feature>
<feature type="transmembrane region" description="Helical" evidence="6">
    <location>
        <begin position="616"/>
        <end position="641"/>
    </location>
</feature>
<feature type="transmembrane region" description="Helical" evidence="6">
    <location>
        <begin position="394"/>
        <end position="416"/>
    </location>
</feature>
<comment type="caution">
    <text evidence="8">The sequence shown here is derived from an EMBL/GenBank/DDBJ whole genome shotgun (WGS) entry which is preliminary data.</text>
</comment>
<feature type="transmembrane region" description="Helical" evidence="6">
    <location>
        <begin position="139"/>
        <end position="162"/>
    </location>
</feature>
<reference evidence="8 9" key="1">
    <citation type="submission" date="2019-10" db="EMBL/GenBank/DDBJ databases">
        <title>Nocardia macrotermitis sp. nov. and Nocardia aurantia sp. nov., isolated from the gut of fungus growing-termite Macrotermes natalensis.</title>
        <authorList>
            <person name="Benndorf R."/>
            <person name="Schwitalla J."/>
            <person name="Martin K."/>
            <person name="De Beer W."/>
            <person name="Kaster A.-K."/>
            <person name="Vollmers J."/>
            <person name="Poulsen M."/>
            <person name="Beemelmanns C."/>
        </authorList>
    </citation>
    <scope>NUCLEOTIDE SEQUENCE [LARGE SCALE GENOMIC DNA]</scope>
    <source>
        <strain evidence="8 9">RB56</strain>
    </source>
</reference>
<dbReference type="PANTHER" id="PTHR42718">
    <property type="entry name" value="MAJOR FACILITATOR SUPERFAMILY MULTIDRUG TRANSPORTER MFSC"/>
    <property type="match status" value="1"/>
</dbReference>
<dbReference type="CDD" id="cd17321">
    <property type="entry name" value="MFS_MMR_MDR_like"/>
    <property type="match status" value="1"/>
</dbReference>
<name>A0A7K0DY76_9NOCA</name>
<accession>A0A7K0DY76</accession>
<dbReference type="InterPro" id="IPR011701">
    <property type="entry name" value="MFS"/>
</dbReference>
<feature type="transmembrane region" description="Helical" evidence="6">
    <location>
        <begin position="12"/>
        <end position="36"/>
    </location>
</feature>
<feature type="transmembrane region" description="Helical" evidence="6">
    <location>
        <begin position="344"/>
        <end position="365"/>
    </location>
</feature>
<feature type="domain" description="Major facilitator superfamily (MFS) profile" evidence="7">
    <location>
        <begin position="14"/>
        <end position="573"/>
    </location>
</feature>
<feature type="transmembrane region" description="Helical" evidence="6">
    <location>
        <begin position="321"/>
        <end position="338"/>
    </location>
</feature>
<dbReference type="PRINTS" id="PR01036">
    <property type="entry name" value="TCRTETB"/>
</dbReference>
<feature type="compositionally biased region" description="Basic and acidic residues" evidence="5">
    <location>
        <begin position="202"/>
        <end position="212"/>
    </location>
</feature>
<evidence type="ECO:0000256" key="5">
    <source>
        <dbReference type="SAM" id="MobiDB-lite"/>
    </source>
</evidence>
<dbReference type="AlphaFoldDB" id="A0A7K0DY76"/>
<proteinExistence type="predicted"/>
<keyword evidence="2 6" id="KW-0812">Transmembrane</keyword>
<dbReference type="PROSITE" id="PS50850">
    <property type="entry name" value="MFS"/>
    <property type="match status" value="1"/>
</dbReference>
<evidence type="ECO:0000256" key="4">
    <source>
        <dbReference type="ARBA" id="ARBA00023136"/>
    </source>
</evidence>
<evidence type="ECO:0000259" key="7">
    <source>
        <dbReference type="PROSITE" id="PS50850"/>
    </source>
</evidence>
<feature type="transmembrane region" description="Helical" evidence="6">
    <location>
        <begin position="48"/>
        <end position="68"/>
    </location>
</feature>
<gene>
    <name evidence="8" type="primary">mdtD_14</name>
    <name evidence="8" type="ORF">NRB56_54070</name>
</gene>
<keyword evidence="4 6" id="KW-0472">Membrane</keyword>
<dbReference type="RefSeq" id="WP_153346996.1">
    <property type="nucleotide sequence ID" value="NZ_WEGI01000012.1"/>
</dbReference>
<sequence>MAVEDTTARHAWGALAACLLAVFVQMLDLTIVNTALPELTRDLSATGTVQLLVVTVYGLAFACTLLTAARLGERFGRRRLFLLGMTMFTVASLGCGLAGTPLELVAGRTAQGMGAAAMAAQTIAIMTAAFALRQRPLVFGIYGAVAGLAGLAGPLLGGAIVAANPFEWGWRAIFLLNLPIGAAALVVAARYLRADSDRETAACSRRISDDRPGLPGNSSAQRKHPDLLPKRSFQRAAGVRRRTRLGGNLARDQFPDSSHFEEADGVDRDEHAAGIVRTLSHCLVRTVEADGTNRTEPERAATVTDEAGHDRGRGGIPIDRLGVALSTAGLLAVLFPLTTGQQAGWPPVTVAVLIAGVVVLCGFAWQQRWVARRGGAPLVTAEVFGDRGFGIGSVLLLMFYGLFAALLLTVSVTAQSGLGFSAWQTGRLMLPFALGALAAALTSPILVARCGSRALTIGITLFAAATAQLALTIRPSAGGIGTHASSWPILLAGVGMGWFAAPLPAVMVARLGERSTGVASGLAPTVQQLGSAIGAAALGSVFFGGVAAGSGVPHAETVLAQHLAAADAPPDARADTVGRFGECARAAFAAPEHTLAARGCAAGDAAVSATATAQTYLSACVTVLWIIAAVAVLLTALTWALPRHPGIPQ</sequence>
<feature type="transmembrane region" description="Helical" evidence="6">
    <location>
        <begin position="428"/>
        <end position="447"/>
    </location>
</feature>
<dbReference type="Proteomes" id="UP000431401">
    <property type="component" value="Unassembled WGS sequence"/>
</dbReference>
<keyword evidence="9" id="KW-1185">Reference proteome</keyword>
<evidence type="ECO:0000256" key="1">
    <source>
        <dbReference type="ARBA" id="ARBA00004651"/>
    </source>
</evidence>
<evidence type="ECO:0000256" key="2">
    <source>
        <dbReference type="ARBA" id="ARBA00022692"/>
    </source>
</evidence>
<feature type="region of interest" description="Disordered" evidence="5">
    <location>
        <begin position="289"/>
        <end position="311"/>
    </location>
</feature>
<protein>
    <submittedName>
        <fullName evidence="8">Putative multidrug resistance protein MdtD</fullName>
    </submittedName>
</protein>
<dbReference type="GO" id="GO:0005886">
    <property type="term" value="C:plasma membrane"/>
    <property type="evidence" value="ECO:0007669"/>
    <property type="project" value="UniProtKB-SubCell"/>
</dbReference>
<dbReference type="EMBL" id="WEGI01000012">
    <property type="protein sequence ID" value="MQY29814.1"/>
    <property type="molecule type" value="Genomic_DNA"/>
</dbReference>
<feature type="transmembrane region" description="Helical" evidence="6">
    <location>
        <begin position="485"/>
        <end position="508"/>
    </location>
</feature>
<evidence type="ECO:0000256" key="3">
    <source>
        <dbReference type="ARBA" id="ARBA00022989"/>
    </source>
</evidence>
<dbReference type="Gene3D" id="1.20.1250.20">
    <property type="entry name" value="MFS general substrate transporter like domains"/>
    <property type="match status" value="1"/>
</dbReference>
<evidence type="ECO:0000256" key="6">
    <source>
        <dbReference type="SAM" id="Phobius"/>
    </source>
</evidence>